<sequence length="151" mass="15855">MTATVDDQAGKPARSRSKLRLPRPVYAALGALIMLALVVDAVITLILEVLYLPLYLGSVAFPIAAPIAGVVNVLLVLGARSVSPRPAVMLLPIVAWTLSFLAAASSGPGGDVPLGSDARTLLLMLFGLAPPLIYVYMQANRTKVVQPAARR</sequence>
<gene>
    <name evidence="2" type="ORF">GV791_13995</name>
</gene>
<feature type="transmembrane region" description="Helical" evidence="1">
    <location>
        <begin position="87"/>
        <end position="106"/>
    </location>
</feature>
<evidence type="ECO:0000313" key="2">
    <source>
        <dbReference type="EMBL" id="NEW33669.1"/>
    </source>
</evidence>
<protein>
    <submittedName>
        <fullName evidence="2">Uncharacterized protein</fullName>
    </submittedName>
</protein>
<proteinExistence type="predicted"/>
<reference evidence="2 3" key="1">
    <citation type="submission" date="2020-01" db="EMBL/GenBank/DDBJ databases">
        <title>Genetics and antimicrobial susceptibilities of Nocardia species isolated from the soil; a comparison with species isolated from humans.</title>
        <authorList>
            <person name="Carrasco G."/>
            <person name="Monzon S."/>
            <person name="Sansegundo M."/>
            <person name="Garcia E."/>
            <person name="Garrido N."/>
            <person name="Medina M.J."/>
            <person name="Villalon P."/>
            <person name="Ramirez-Arocha A.C."/>
            <person name="Jimenez P."/>
            <person name="Cuesta I."/>
            <person name="Valdezate S."/>
        </authorList>
    </citation>
    <scope>NUCLEOTIDE SEQUENCE [LARGE SCALE GENOMIC DNA]</scope>
    <source>
        <strain evidence="2 3">CNM20110626</strain>
    </source>
</reference>
<dbReference type="AlphaFoldDB" id="A0A6P1CM64"/>
<dbReference type="RefSeq" id="WP_163844970.1">
    <property type="nucleotide sequence ID" value="NZ_JAAGVB010000019.1"/>
</dbReference>
<keyword evidence="1" id="KW-1133">Transmembrane helix</keyword>
<dbReference type="Proteomes" id="UP000471166">
    <property type="component" value="Unassembled WGS sequence"/>
</dbReference>
<keyword evidence="1" id="KW-0472">Membrane</keyword>
<feature type="transmembrane region" description="Helical" evidence="1">
    <location>
        <begin position="53"/>
        <end position="75"/>
    </location>
</feature>
<evidence type="ECO:0000313" key="3">
    <source>
        <dbReference type="Proteomes" id="UP000471166"/>
    </source>
</evidence>
<name>A0A6P1CM64_9NOCA</name>
<evidence type="ECO:0000256" key="1">
    <source>
        <dbReference type="SAM" id="Phobius"/>
    </source>
</evidence>
<dbReference type="EMBL" id="JAAGVB010000019">
    <property type="protein sequence ID" value="NEW33669.1"/>
    <property type="molecule type" value="Genomic_DNA"/>
</dbReference>
<feature type="transmembrane region" description="Helical" evidence="1">
    <location>
        <begin position="118"/>
        <end position="137"/>
    </location>
</feature>
<comment type="caution">
    <text evidence="2">The sequence shown here is derived from an EMBL/GenBank/DDBJ whole genome shotgun (WGS) entry which is preliminary data.</text>
</comment>
<feature type="transmembrane region" description="Helical" evidence="1">
    <location>
        <begin position="25"/>
        <end position="47"/>
    </location>
</feature>
<organism evidence="2 3">
    <name type="scientific">Nocardia cyriacigeorgica</name>
    <dbReference type="NCBI Taxonomy" id="135487"/>
    <lineage>
        <taxon>Bacteria</taxon>
        <taxon>Bacillati</taxon>
        <taxon>Actinomycetota</taxon>
        <taxon>Actinomycetes</taxon>
        <taxon>Mycobacteriales</taxon>
        <taxon>Nocardiaceae</taxon>
        <taxon>Nocardia</taxon>
    </lineage>
</organism>
<accession>A0A6P1CM64</accession>
<keyword evidence="1" id="KW-0812">Transmembrane</keyword>